<dbReference type="EC" id="5.3.1.24" evidence="3 9"/>
<evidence type="ECO:0000313" key="11">
    <source>
        <dbReference type="EMBL" id="SFR40201.1"/>
    </source>
</evidence>
<accession>A0A1I6GDK3</accession>
<dbReference type="EMBL" id="FOYO01000001">
    <property type="protein sequence ID" value="SFR40201.1"/>
    <property type="molecule type" value="Genomic_DNA"/>
</dbReference>
<dbReference type="Gene3D" id="3.20.20.70">
    <property type="entry name" value="Aldolase class I"/>
    <property type="match status" value="1"/>
</dbReference>
<proteinExistence type="inferred from homology"/>
<sequence>MDLKICGVTNCEELDILTQEGAQYAGLWTGIDGHPRNLTDAKFLELAERCTSITPIAVCIKRPVSDLWALLKNTSVRHVQLHGFNSPRDIAFLKDKGMTVIKTVHVDDTGASPIDRLIDAYRSNGCDIFLIDRFGGRQEIGSSGVSLGSQMVQRWMDRLDGARIWLAGGLTADRICDLSESNGIEAVDVDSAARLNGGEITRKAARMLVIASSPTNLFQQVTL</sequence>
<evidence type="ECO:0000256" key="5">
    <source>
        <dbReference type="ARBA" id="ARBA00022605"/>
    </source>
</evidence>
<evidence type="ECO:0000256" key="7">
    <source>
        <dbReference type="ARBA" id="ARBA00023141"/>
    </source>
</evidence>
<feature type="domain" description="N-(5'phosphoribosyl) anthranilate isomerase (PRAI)" evidence="10">
    <location>
        <begin position="4"/>
        <end position="196"/>
    </location>
</feature>
<keyword evidence="12" id="KW-1185">Reference proteome</keyword>
<dbReference type="PANTHER" id="PTHR42894">
    <property type="entry name" value="N-(5'-PHOSPHORIBOSYL)ANTHRANILATE ISOMERASE"/>
    <property type="match status" value="1"/>
</dbReference>
<evidence type="ECO:0000256" key="6">
    <source>
        <dbReference type="ARBA" id="ARBA00022822"/>
    </source>
</evidence>
<name>A0A1I6GDK3_9RHOB</name>
<dbReference type="InterPro" id="IPR011060">
    <property type="entry name" value="RibuloseP-bd_barrel"/>
</dbReference>
<evidence type="ECO:0000256" key="2">
    <source>
        <dbReference type="ARBA" id="ARBA00004664"/>
    </source>
</evidence>
<dbReference type="InterPro" id="IPR001240">
    <property type="entry name" value="PRAI_dom"/>
</dbReference>
<keyword evidence="6 9" id="KW-0822">Tryptophan biosynthesis</keyword>
<dbReference type="GO" id="GO:0004640">
    <property type="term" value="F:phosphoribosylanthranilate isomerase activity"/>
    <property type="evidence" value="ECO:0007669"/>
    <property type="project" value="UniProtKB-UniRule"/>
</dbReference>
<evidence type="ECO:0000256" key="9">
    <source>
        <dbReference type="HAMAP-Rule" id="MF_00135"/>
    </source>
</evidence>
<evidence type="ECO:0000256" key="8">
    <source>
        <dbReference type="ARBA" id="ARBA00023235"/>
    </source>
</evidence>
<reference evidence="12" key="1">
    <citation type="submission" date="2016-10" db="EMBL/GenBank/DDBJ databases">
        <authorList>
            <person name="Varghese N."/>
            <person name="Submissions S."/>
        </authorList>
    </citation>
    <scope>NUCLEOTIDE SEQUENCE [LARGE SCALE GENOMIC DNA]</scope>
    <source>
        <strain evidence="12">DSM 26921</strain>
    </source>
</reference>
<dbReference type="AlphaFoldDB" id="A0A1I6GDK3"/>
<evidence type="ECO:0000313" key="12">
    <source>
        <dbReference type="Proteomes" id="UP000199658"/>
    </source>
</evidence>
<evidence type="ECO:0000256" key="1">
    <source>
        <dbReference type="ARBA" id="ARBA00001164"/>
    </source>
</evidence>
<evidence type="ECO:0000259" key="10">
    <source>
        <dbReference type="Pfam" id="PF00697"/>
    </source>
</evidence>
<dbReference type="PANTHER" id="PTHR42894:SF1">
    <property type="entry name" value="N-(5'-PHOSPHORIBOSYL)ANTHRANILATE ISOMERASE"/>
    <property type="match status" value="1"/>
</dbReference>
<dbReference type="SUPFAM" id="SSF51366">
    <property type="entry name" value="Ribulose-phoshate binding barrel"/>
    <property type="match status" value="1"/>
</dbReference>
<dbReference type="InterPro" id="IPR013785">
    <property type="entry name" value="Aldolase_TIM"/>
</dbReference>
<comment type="similarity">
    <text evidence="9">Belongs to the TrpF family.</text>
</comment>
<protein>
    <recommendedName>
        <fullName evidence="4 9">N-(5'-phosphoribosyl)anthranilate isomerase</fullName>
        <shortName evidence="9">PRAI</shortName>
        <ecNumber evidence="3 9">5.3.1.24</ecNumber>
    </recommendedName>
</protein>
<keyword evidence="5 9" id="KW-0028">Amino-acid biosynthesis</keyword>
<dbReference type="InterPro" id="IPR044643">
    <property type="entry name" value="TrpF_fam"/>
</dbReference>
<dbReference type="Pfam" id="PF00697">
    <property type="entry name" value="PRAI"/>
    <property type="match status" value="1"/>
</dbReference>
<gene>
    <name evidence="9" type="primary">trpF</name>
    <name evidence="11" type="ORF">SAMN04488002_1280</name>
</gene>
<evidence type="ECO:0000256" key="3">
    <source>
        <dbReference type="ARBA" id="ARBA00012572"/>
    </source>
</evidence>
<dbReference type="GO" id="GO:0000162">
    <property type="term" value="P:L-tryptophan biosynthetic process"/>
    <property type="evidence" value="ECO:0007669"/>
    <property type="project" value="UniProtKB-UniRule"/>
</dbReference>
<keyword evidence="7 9" id="KW-0057">Aromatic amino acid biosynthesis</keyword>
<comment type="pathway">
    <text evidence="2 9">Amino-acid biosynthesis; L-tryptophan biosynthesis; L-tryptophan from chorismate: step 3/5.</text>
</comment>
<evidence type="ECO:0000256" key="4">
    <source>
        <dbReference type="ARBA" id="ARBA00022272"/>
    </source>
</evidence>
<dbReference type="OrthoDB" id="9796196at2"/>
<dbReference type="Proteomes" id="UP000199658">
    <property type="component" value="Unassembled WGS sequence"/>
</dbReference>
<dbReference type="RefSeq" id="WP_090213925.1">
    <property type="nucleotide sequence ID" value="NZ_FOYO01000001.1"/>
</dbReference>
<keyword evidence="8 9" id="KW-0413">Isomerase</keyword>
<dbReference type="HAMAP" id="MF_00135">
    <property type="entry name" value="PRAI"/>
    <property type="match status" value="1"/>
</dbReference>
<comment type="catalytic activity">
    <reaction evidence="1 9">
        <text>N-(5-phospho-beta-D-ribosyl)anthranilate = 1-(2-carboxyphenylamino)-1-deoxy-D-ribulose 5-phosphate</text>
        <dbReference type="Rhea" id="RHEA:21540"/>
        <dbReference type="ChEBI" id="CHEBI:18277"/>
        <dbReference type="ChEBI" id="CHEBI:58613"/>
        <dbReference type="EC" id="5.3.1.24"/>
    </reaction>
</comment>
<dbReference type="STRING" id="670154.SAMN04488002_1280"/>
<organism evidence="11 12">
    <name type="scientific">Litoreibacter janthinus</name>
    <dbReference type="NCBI Taxonomy" id="670154"/>
    <lineage>
        <taxon>Bacteria</taxon>
        <taxon>Pseudomonadati</taxon>
        <taxon>Pseudomonadota</taxon>
        <taxon>Alphaproteobacteria</taxon>
        <taxon>Rhodobacterales</taxon>
        <taxon>Roseobacteraceae</taxon>
        <taxon>Litoreibacter</taxon>
    </lineage>
</organism>
<dbReference type="UniPathway" id="UPA00035">
    <property type="reaction ID" value="UER00042"/>
</dbReference>